<proteinExistence type="predicted"/>
<name>A0ABN8MMT0_9CNID</name>
<dbReference type="Gene3D" id="3.60.10.10">
    <property type="entry name" value="Endonuclease/exonuclease/phosphatase"/>
    <property type="match status" value="1"/>
</dbReference>
<protein>
    <recommendedName>
        <fullName evidence="3">Endonuclease/exonuclease/phosphatase domain-containing protein</fullName>
    </recommendedName>
</protein>
<comment type="caution">
    <text evidence="1">The sequence shown here is derived from an EMBL/GenBank/DDBJ whole genome shotgun (WGS) entry which is preliminary data.</text>
</comment>
<reference evidence="1 2" key="1">
    <citation type="submission" date="2022-05" db="EMBL/GenBank/DDBJ databases">
        <authorList>
            <consortium name="Genoscope - CEA"/>
            <person name="William W."/>
        </authorList>
    </citation>
    <scope>NUCLEOTIDE SEQUENCE [LARGE SCALE GENOMIC DNA]</scope>
</reference>
<keyword evidence="2" id="KW-1185">Reference proteome</keyword>
<feature type="non-terminal residue" evidence="1">
    <location>
        <position position="1"/>
    </location>
</feature>
<dbReference type="SUPFAM" id="SSF56219">
    <property type="entry name" value="DNase I-like"/>
    <property type="match status" value="1"/>
</dbReference>
<evidence type="ECO:0000313" key="2">
    <source>
        <dbReference type="Proteomes" id="UP001159427"/>
    </source>
</evidence>
<organism evidence="1 2">
    <name type="scientific">Porites evermanni</name>
    <dbReference type="NCBI Taxonomy" id="104178"/>
    <lineage>
        <taxon>Eukaryota</taxon>
        <taxon>Metazoa</taxon>
        <taxon>Cnidaria</taxon>
        <taxon>Anthozoa</taxon>
        <taxon>Hexacorallia</taxon>
        <taxon>Scleractinia</taxon>
        <taxon>Fungiina</taxon>
        <taxon>Poritidae</taxon>
        <taxon>Porites</taxon>
    </lineage>
</organism>
<gene>
    <name evidence="1" type="ORF">PEVE_00038663</name>
</gene>
<dbReference type="InterPro" id="IPR036691">
    <property type="entry name" value="Endo/exonu/phosph_ase_sf"/>
</dbReference>
<evidence type="ECO:0008006" key="3">
    <source>
        <dbReference type="Google" id="ProtNLM"/>
    </source>
</evidence>
<feature type="non-terminal residue" evidence="1">
    <location>
        <position position="149"/>
    </location>
</feature>
<sequence length="149" mass="17254">FQISKTYSDPEGRFIICDLTVNGKQLTLTNIYAPNNDDSNFFTSVFSHLADFNASESLDLIDAWRVLNPDSSKFTWRQRKPEIHCRLDFFLINQCTFCNIINAEILAGYKTDHSMITLQISLHSNTRGRGFWKLNTSFLTETEYVNQIK</sequence>
<dbReference type="Proteomes" id="UP001159427">
    <property type="component" value="Unassembled WGS sequence"/>
</dbReference>
<accession>A0ABN8MMT0</accession>
<evidence type="ECO:0000313" key="1">
    <source>
        <dbReference type="EMBL" id="CAH3030879.1"/>
    </source>
</evidence>
<dbReference type="EMBL" id="CALNXI010000662">
    <property type="protein sequence ID" value="CAH3030879.1"/>
    <property type="molecule type" value="Genomic_DNA"/>
</dbReference>